<evidence type="ECO:0000313" key="2">
    <source>
        <dbReference type="Proteomes" id="UP001224775"/>
    </source>
</evidence>
<dbReference type="AlphaFoldDB" id="A0AAD9DAD8"/>
<evidence type="ECO:0000313" key="1">
    <source>
        <dbReference type="EMBL" id="KAK1740037.1"/>
    </source>
</evidence>
<dbReference type="Proteomes" id="UP001224775">
    <property type="component" value="Unassembled WGS sequence"/>
</dbReference>
<gene>
    <name evidence="1" type="ORF">QTG54_008987</name>
</gene>
<reference evidence="1" key="1">
    <citation type="submission" date="2023-06" db="EMBL/GenBank/DDBJ databases">
        <title>Survivors Of The Sea: Transcriptome response of Skeletonema marinoi to long-term dormancy.</title>
        <authorList>
            <person name="Pinder M.I.M."/>
            <person name="Kourtchenko O."/>
            <person name="Robertson E.K."/>
            <person name="Larsson T."/>
            <person name="Maumus F."/>
            <person name="Osuna-Cruz C.M."/>
            <person name="Vancaester E."/>
            <person name="Stenow R."/>
            <person name="Vandepoele K."/>
            <person name="Ploug H."/>
            <person name="Bruchert V."/>
            <person name="Godhe A."/>
            <person name="Topel M."/>
        </authorList>
    </citation>
    <scope>NUCLEOTIDE SEQUENCE</scope>
    <source>
        <strain evidence="1">R05AC</strain>
    </source>
</reference>
<proteinExistence type="predicted"/>
<accession>A0AAD9DAD8</accession>
<sequence length="129" mass="14871">MIRPTTTLLLRKLITLPPLSPTHTSSRILRRLVPTSSHVIEYQPILILQCSPDLIADPAMRKSDGHEPRMLLESLEEGKVVWREDVGEDDGQWYDVGMVIGEIVEDDEEEESEDVEEWTWQAYLDEPDE</sequence>
<dbReference type="EMBL" id="JATAAI010000016">
    <property type="protein sequence ID" value="KAK1740037.1"/>
    <property type="molecule type" value="Genomic_DNA"/>
</dbReference>
<name>A0AAD9DAD8_9STRA</name>
<protein>
    <submittedName>
        <fullName evidence="1">Uncharacterized protein</fullName>
    </submittedName>
</protein>
<keyword evidence="2" id="KW-1185">Reference proteome</keyword>
<comment type="caution">
    <text evidence="1">The sequence shown here is derived from an EMBL/GenBank/DDBJ whole genome shotgun (WGS) entry which is preliminary data.</text>
</comment>
<organism evidence="1 2">
    <name type="scientific">Skeletonema marinoi</name>
    <dbReference type="NCBI Taxonomy" id="267567"/>
    <lineage>
        <taxon>Eukaryota</taxon>
        <taxon>Sar</taxon>
        <taxon>Stramenopiles</taxon>
        <taxon>Ochrophyta</taxon>
        <taxon>Bacillariophyta</taxon>
        <taxon>Coscinodiscophyceae</taxon>
        <taxon>Thalassiosirophycidae</taxon>
        <taxon>Thalassiosirales</taxon>
        <taxon>Skeletonemataceae</taxon>
        <taxon>Skeletonema</taxon>
        <taxon>Skeletonema marinoi-dohrnii complex</taxon>
    </lineage>
</organism>